<proteinExistence type="predicted"/>
<dbReference type="InParanoid" id="A0LND7"/>
<keyword evidence="2" id="KW-1185">Reference proteome</keyword>
<accession>A0LND7</accession>
<dbReference type="eggNOG" id="ENOG5034516">
    <property type="taxonomic scope" value="Bacteria"/>
</dbReference>
<organism evidence="1 2">
    <name type="scientific">Syntrophobacter fumaroxidans (strain DSM 10017 / MPOB)</name>
    <dbReference type="NCBI Taxonomy" id="335543"/>
    <lineage>
        <taxon>Bacteria</taxon>
        <taxon>Pseudomonadati</taxon>
        <taxon>Thermodesulfobacteriota</taxon>
        <taxon>Syntrophobacteria</taxon>
        <taxon>Syntrophobacterales</taxon>
        <taxon>Syntrophobacteraceae</taxon>
        <taxon>Syntrophobacter</taxon>
    </lineage>
</organism>
<dbReference type="AlphaFoldDB" id="A0LND7"/>
<evidence type="ECO:0000313" key="2">
    <source>
        <dbReference type="Proteomes" id="UP000001784"/>
    </source>
</evidence>
<dbReference type="EMBL" id="CP000478">
    <property type="protein sequence ID" value="ABK18939.1"/>
    <property type="molecule type" value="Genomic_DNA"/>
</dbReference>
<evidence type="ECO:0000313" key="1">
    <source>
        <dbReference type="EMBL" id="ABK18939.1"/>
    </source>
</evidence>
<name>A0LND7_SYNFM</name>
<dbReference type="KEGG" id="sfu:Sfum_3266"/>
<sequence length="116" mass="13192">MIMTKQLTVVSGRKPGKGRKVLLPAEKFKHHRKVTGVVLQGAQDAWAELWQELQGTVTDGVMILPEAEKGFKPKCGWPEFLEKMWLLKHQIDYAKRFSEGTTVVTMHADKDSRAME</sequence>
<dbReference type="HOGENOM" id="CLU_2301244_0_0_7"/>
<dbReference type="Proteomes" id="UP000001784">
    <property type="component" value="Chromosome"/>
</dbReference>
<reference evidence="1 2" key="1">
    <citation type="submission" date="2006-10" db="EMBL/GenBank/DDBJ databases">
        <title>Complete sequence of Syntrophobacter fumaroxidans MPOB.</title>
        <authorList>
            <consortium name="US DOE Joint Genome Institute"/>
            <person name="Copeland A."/>
            <person name="Lucas S."/>
            <person name="Lapidus A."/>
            <person name="Barry K."/>
            <person name="Detter J.C."/>
            <person name="Glavina del Rio T."/>
            <person name="Hammon N."/>
            <person name="Israni S."/>
            <person name="Pitluck S."/>
            <person name="Goltsman E.G."/>
            <person name="Martinez M."/>
            <person name="Schmutz J."/>
            <person name="Larimer F."/>
            <person name="Land M."/>
            <person name="Hauser L."/>
            <person name="Kyrpides N."/>
            <person name="Kim E."/>
            <person name="Boone D.R."/>
            <person name="Brockman F."/>
            <person name="Culley D."/>
            <person name="Ferry J."/>
            <person name="Gunsalus R."/>
            <person name="McInerney M.J."/>
            <person name="Morrison M."/>
            <person name="Plugge C."/>
            <person name="Rohlin L."/>
            <person name="Scholten J."/>
            <person name="Sieber J."/>
            <person name="Stams A.J.M."/>
            <person name="Worm P."/>
            <person name="Henstra A.M."/>
            <person name="Richardson P."/>
        </authorList>
    </citation>
    <scope>NUCLEOTIDE SEQUENCE [LARGE SCALE GENOMIC DNA]</scope>
    <source>
        <strain evidence="2">DSM 10017 / MPOB</strain>
    </source>
</reference>
<dbReference type="STRING" id="335543.Sfum_3266"/>
<gene>
    <name evidence="1" type="ordered locus">Sfum_3266</name>
</gene>
<protein>
    <submittedName>
        <fullName evidence="1">Uncharacterized protein</fullName>
    </submittedName>
</protein>